<sequence length="101" mass="11399">MRKLYTLAAGFSLAATGVSSVAAQQLPVEEQYLPVFLQSLFLPEFSMCEGRSRWMSYCHAFGTASGDFLIENIDQLEKNRKDFIGPPVQNKIDRNYLAFRG</sequence>
<evidence type="ECO:0000256" key="1">
    <source>
        <dbReference type="SAM" id="SignalP"/>
    </source>
</evidence>
<protein>
    <submittedName>
        <fullName evidence="2">Uncharacterized protein</fullName>
    </submittedName>
</protein>
<name>A0A2W4ZY65_9BACT</name>
<feature type="signal peptide" evidence="1">
    <location>
        <begin position="1"/>
        <end position="22"/>
    </location>
</feature>
<feature type="chain" id="PRO_5016016939" evidence="1">
    <location>
        <begin position="23"/>
        <end position="101"/>
    </location>
</feature>
<keyword evidence="1" id="KW-0732">Signal</keyword>
<reference evidence="2 3" key="1">
    <citation type="submission" date="2017-08" db="EMBL/GenBank/DDBJ databases">
        <title>Infants hospitalized years apart are colonized by the same room-sourced microbial strains.</title>
        <authorList>
            <person name="Brooks B."/>
            <person name="Olm M.R."/>
            <person name="Firek B.A."/>
            <person name="Baker R."/>
            <person name="Thomas B.C."/>
            <person name="Morowitz M.J."/>
            <person name="Banfield J.F."/>
        </authorList>
    </citation>
    <scope>NUCLEOTIDE SEQUENCE [LARGE SCALE GENOMIC DNA]</scope>
    <source>
        <strain evidence="2">S2_018_000_R2_104</strain>
    </source>
</reference>
<proteinExistence type="predicted"/>
<dbReference type="AlphaFoldDB" id="A0A2W4ZY65"/>
<gene>
    <name evidence="2" type="ORF">DI626_04355</name>
</gene>
<organism evidence="2 3">
    <name type="scientific">Micavibrio aeruginosavorus</name>
    <dbReference type="NCBI Taxonomy" id="349221"/>
    <lineage>
        <taxon>Bacteria</taxon>
        <taxon>Pseudomonadati</taxon>
        <taxon>Bdellovibrionota</taxon>
        <taxon>Bdellovibrionia</taxon>
        <taxon>Bdellovibrionales</taxon>
        <taxon>Pseudobdellovibrionaceae</taxon>
        <taxon>Micavibrio</taxon>
    </lineage>
</organism>
<evidence type="ECO:0000313" key="2">
    <source>
        <dbReference type="EMBL" id="PZO87274.1"/>
    </source>
</evidence>
<dbReference type="EMBL" id="QFNK01000065">
    <property type="protein sequence ID" value="PZO87274.1"/>
    <property type="molecule type" value="Genomic_DNA"/>
</dbReference>
<comment type="caution">
    <text evidence="2">The sequence shown here is derived from an EMBL/GenBank/DDBJ whole genome shotgun (WGS) entry which is preliminary data.</text>
</comment>
<dbReference type="Proteomes" id="UP000249557">
    <property type="component" value="Unassembled WGS sequence"/>
</dbReference>
<accession>A0A2W4ZY65</accession>
<evidence type="ECO:0000313" key="3">
    <source>
        <dbReference type="Proteomes" id="UP000249557"/>
    </source>
</evidence>